<proteinExistence type="predicted"/>
<comment type="caution">
    <text evidence="1">The sequence shown here is derived from an EMBL/GenBank/DDBJ whole genome shotgun (WGS) entry which is preliminary data.</text>
</comment>
<evidence type="ECO:0000313" key="1">
    <source>
        <dbReference type="EMBL" id="CAD7013588.1"/>
    </source>
</evidence>
<gene>
    <name evidence="1" type="ORF">CCAP1982_LOCUS21643</name>
</gene>
<protein>
    <submittedName>
        <fullName evidence="1">(Mediterranean fruit fly) hypothetical protein</fullName>
    </submittedName>
</protein>
<dbReference type="Proteomes" id="UP000606786">
    <property type="component" value="Unassembled WGS sequence"/>
</dbReference>
<accession>A0A811VBE6</accession>
<dbReference type="EMBL" id="CAJHJT010000056">
    <property type="protein sequence ID" value="CAD7013588.1"/>
    <property type="molecule type" value="Genomic_DNA"/>
</dbReference>
<reference evidence="1" key="1">
    <citation type="submission" date="2020-11" db="EMBL/GenBank/DDBJ databases">
        <authorList>
            <person name="Whitehead M."/>
        </authorList>
    </citation>
    <scope>NUCLEOTIDE SEQUENCE</scope>
    <source>
        <strain evidence="1">EGII</strain>
    </source>
</reference>
<evidence type="ECO:0000313" key="2">
    <source>
        <dbReference type="Proteomes" id="UP000606786"/>
    </source>
</evidence>
<sequence>MFTYIHHIYSYIHTCTFPCIGQQFSLMSSYNKLQGTFQSCSNEGEEVAIQELIKWNSKCFKCACKVSFSPHIYSPKRYKHTPNLNLDHENK</sequence>
<name>A0A811VBE6_CERCA</name>
<keyword evidence="2" id="KW-1185">Reference proteome</keyword>
<organism evidence="1 2">
    <name type="scientific">Ceratitis capitata</name>
    <name type="common">Mediterranean fruit fly</name>
    <name type="synonym">Tephritis capitata</name>
    <dbReference type="NCBI Taxonomy" id="7213"/>
    <lineage>
        <taxon>Eukaryota</taxon>
        <taxon>Metazoa</taxon>
        <taxon>Ecdysozoa</taxon>
        <taxon>Arthropoda</taxon>
        <taxon>Hexapoda</taxon>
        <taxon>Insecta</taxon>
        <taxon>Pterygota</taxon>
        <taxon>Neoptera</taxon>
        <taxon>Endopterygota</taxon>
        <taxon>Diptera</taxon>
        <taxon>Brachycera</taxon>
        <taxon>Muscomorpha</taxon>
        <taxon>Tephritoidea</taxon>
        <taxon>Tephritidae</taxon>
        <taxon>Ceratitis</taxon>
        <taxon>Ceratitis</taxon>
    </lineage>
</organism>
<dbReference type="AlphaFoldDB" id="A0A811VBE6"/>